<dbReference type="InterPro" id="IPR000515">
    <property type="entry name" value="MetI-like"/>
</dbReference>
<feature type="transmembrane region" description="Helical" evidence="10">
    <location>
        <begin position="102"/>
        <end position="126"/>
    </location>
</feature>
<evidence type="ECO:0000256" key="1">
    <source>
        <dbReference type="ARBA" id="ARBA00004429"/>
    </source>
</evidence>
<dbReference type="EMBL" id="FOLS01000003">
    <property type="protein sequence ID" value="SFC17164.1"/>
    <property type="molecule type" value="Genomic_DNA"/>
</dbReference>
<keyword evidence="8 10" id="KW-1133">Transmembrane helix</keyword>
<dbReference type="GO" id="GO:0006865">
    <property type="term" value="P:amino acid transport"/>
    <property type="evidence" value="ECO:0007669"/>
    <property type="project" value="UniProtKB-KW"/>
</dbReference>
<keyword evidence="13" id="KW-1185">Reference proteome</keyword>
<dbReference type="PROSITE" id="PS50928">
    <property type="entry name" value="ABC_TM1"/>
    <property type="match status" value="1"/>
</dbReference>
<proteinExistence type="inferred from homology"/>
<dbReference type="RefSeq" id="WP_074977559.1">
    <property type="nucleotide sequence ID" value="NZ_FOLS01000003.1"/>
</dbReference>
<dbReference type="Gene3D" id="1.10.3720.10">
    <property type="entry name" value="MetI-like"/>
    <property type="match status" value="1"/>
</dbReference>
<protein>
    <submittedName>
        <fullName evidence="12">Polar amino acid transport system permease protein</fullName>
    </submittedName>
</protein>
<keyword evidence="6 10" id="KW-0812">Transmembrane</keyword>
<dbReference type="Pfam" id="PF00528">
    <property type="entry name" value="BPD_transp_1"/>
    <property type="match status" value="1"/>
</dbReference>
<evidence type="ECO:0000313" key="12">
    <source>
        <dbReference type="EMBL" id="SFC17164.1"/>
    </source>
</evidence>
<comment type="similarity">
    <text evidence="2">Belongs to the binding-protein-dependent transport system permease family. HisMQ subfamily.</text>
</comment>
<dbReference type="Proteomes" id="UP000183385">
    <property type="component" value="Unassembled WGS sequence"/>
</dbReference>
<dbReference type="SUPFAM" id="SSF161098">
    <property type="entry name" value="MetI-like"/>
    <property type="match status" value="1"/>
</dbReference>
<evidence type="ECO:0000313" key="13">
    <source>
        <dbReference type="Proteomes" id="UP000183385"/>
    </source>
</evidence>
<comment type="caution">
    <text evidence="12">The sequence shown here is derived from an EMBL/GenBank/DDBJ whole genome shotgun (WGS) entry which is preliminary data.</text>
</comment>
<keyword evidence="7" id="KW-0029">Amino-acid transport</keyword>
<feature type="domain" description="ABC transmembrane type-1" evidence="11">
    <location>
        <begin position="23"/>
        <end position="222"/>
    </location>
</feature>
<dbReference type="InterPro" id="IPR035906">
    <property type="entry name" value="MetI-like_sf"/>
</dbReference>
<evidence type="ECO:0000256" key="3">
    <source>
        <dbReference type="ARBA" id="ARBA00022448"/>
    </source>
</evidence>
<dbReference type="InterPro" id="IPR051613">
    <property type="entry name" value="ABC_transp_permease_HisMQ"/>
</dbReference>
<evidence type="ECO:0000256" key="5">
    <source>
        <dbReference type="ARBA" id="ARBA00022519"/>
    </source>
</evidence>
<dbReference type="PANTHER" id="PTHR30133">
    <property type="entry name" value="CATIONIC AMINO ACID TRANSPORTER, MEMBRANE COMPONENT"/>
    <property type="match status" value="1"/>
</dbReference>
<dbReference type="NCBIfam" id="TIGR01726">
    <property type="entry name" value="HEQRo_perm_3TM"/>
    <property type="match status" value="1"/>
</dbReference>
<dbReference type="GO" id="GO:0043190">
    <property type="term" value="C:ATP-binding cassette (ABC) transporter complex"/>
    <property type="evidence" value="ECO:0007669"/>
    <property type="project" value="InterPro"/>
</dbReference>
<keyword evidence="4" id="KW-1003">Cell membrane</keyword>
<comment type="subcellular location">
    <subcellularLocation>
        <location evidence="1">Cell inner membrane</location>
        <topology evidence="1">Multi-pass membrane protein</topology>
    </subcellularLocation>
    <subcellularLocation>
        <location evidence="10">Cell membrane</location>
        <topology evidence="10">Multi-pass membrane protein</topology>
    </subcellularLocation>
</comment>
<evidence type="ECO:0000256" key="7">
    <source>
        <dbReference type="ARBA" id="ARBA00022970"/>
    </source>
</evidence>
<feature type="transmembrane region" description="Helical" evidence="10">
    <location>
        <begin position="20"/>
        <end position="44"/>
    </location>
</feature>
<keyword evidence="3 10" id="KW-0813">Transport</keyword>
<accession>A0AAQ1KE53</accession>
<keyword evidence="5" id="KW-0997">Cell inner membrane</keyword>
<evidence type="ECO:0000259" key="11">
    <source>
        <dbReference type="PROSITE" id="PS50928"/>
    </source>
</evidence>
<feature type="transmembrane region" description="Helical" evidence="10">
    <location>
        <begin position="201"/>
        <end position="221"/>
    </location>
</feature>
<gene>
    <name evidence="12" type="ORF">SAMN05216577_103151</name>
</gene>
<evidence type="ECO:0000256" key="10">
    <source>
        <dbReference type="RuleBase" id="RU363032"/>
    </source>
</evidence>
<dbReference type="AlphaFoldDB" id="A0AAQ1KE53"/>
<dbReference type="InterPro" id="IPR010065">
    <property type="entry name" value="AA_ABC_transptr_permease_3TM"/>
</dbReference>
<organism evidence="12 13">
    <name type="scientific">Pseudomonas citronellolis</name>
    <dbReference type="NCBI Taxonomy" id="53408"/>
    <lineage>
        <taxon>Bacteria</taxon>
        <taxon>Pseudomonadati</taxon>
        <taxon>Pseudomonadota</taxon>
        <taxon>Gammaproteobacteria</taxon>
        <taxon>Pseudomonadales</taxon>
        <taxon>Pseudomonadaceae</taxon>
        <taxon>Pseudomonas</taxon>
    </lineage>
</organism>
<dbReference type="CDD" id="cd06261">
    <property type="entry name" value="TM_PBP2"/>
    <property type="match status" value="1"/>
</dbReference>
<evidence type="ECO:0000256" key="9">
    <source>
        <dbReference type="ARBA" id="ARBA00023136"/>
    </source>
</evidence>
<dbReference type="GO" id="GO:0022857">
    <property type="term" value="F:transmembrane transporter activity"/>
    <property type="evidence" value="ECO:0007669"/>
    <property type="project" value="InterPro"/>
</dbReference>
<feature type="transmembrane region" description="Helical" evidence="10">
    <location>
        <begin position="147"/>
        <end position="169"/>
    </location>
</feature>
<name>A0AAQ1KE53_9PSED</name>
<keyword evidence="9 10" id="KW-0472">Membrane</keyword>
<evidence type="ECO:0000256" key="2">
    <source>
        <dbReference type="ARBA" id="ARBA00010072"/>
    </source>
</evidence>
<sequence length="236" mass="25468">MQSYLDLVGFGAQGWGPALLRGLLVTLQISFGAFLVGMLIGLGAASAKLNGPRPLAAAARGYTTLCRAVPELLLILLLYYVGSMGLNQLFAWLGYGDVRLNGTMVAIAVLGLVQGAYASEIFRGAIQAIPYGQIEAARAYGMHGFGLFRRVTLPIMAPNALAGMANLWVNLIKDSALISVVGTNELLYTAKQAAGSTRHYLTFYLTAAALYYLLTVLSNLFSGWLERRFRRWIPAV</sequence>
<evidence type="ECO:0000256" key="4">
    <source>
        <dbReference type="ARBA" id="ARBA00022475"/>
    </source>
</evidence>
<reference evidence="12 13" key="1">
    <citation type="submission" date="2016-10" db="EMBL/GenBank/DDBJ databases">
        <authorList>
            <person name="Varghese N."/>
            <person name="Submissions S."/>
        </authorList>
    </citation>
    <scope>NUCLEOTIDE SEQUENCE [LARGE SCALE GENOMIC DNA]</scope>
    <source>
        <strain evidence="12 13">LMG 18378</strain>
    </source>
</reference>
<evidence type="ECO:0000256" key="6">
    <source>
        <dbReference type="ARBA" id="ARBA00022692"/>
    </source>
</evidence>
<evidence type="ECO:0000256" key="8">
    <source>
        <dbReference type="ARBA" id="ARBA00022989"/>
    </source>
</evidence>